<feature type="non-terminal residue" evidence="6">
    <location>
        <position position="57"/>
    </location>
</feature>
<keyword evidence="7" id="KW-1185">Reference proteome</keyword>
<evidence type="ECO:0000313" key="6">
    <source>
        <dbReference type="EMBL" id="OAD07072.1"/>
    </source>
</evidence>
<comment type="caution">
    <text evidence="6">The sequence shown here is derived from an EMBL/GenBank/DDBJ whole genome shotgun (WGS) entry which is preliminary data.</text>
</comment>
<evidence type="ECO:0000259" key="5">
    <source>
        <dbReference type="PROSITE" id="PS50056"/>
    </source>
</evidence>
<dbReference type="STRING" id="747725.A0A162TTS6"/>
<evidence type="ECO:0000256" key="4">
    <source>
        <dbReference type="ARBA" id="ARBA00022912"/>
    </source>
</evidence>
<evidence type="ECO:0000256" key="1">
    <source>
        <dbReference type="ARBA" id="ARBA00008601"/>
    </source>
</evidence>
<dbReference type="InterPro" id="IPR029021">
    <property type="entry name" value="Prot-tyrosine_phosphatase-like"/>
</dbReference>
<evidence type="ECO:0000313" key="7">
    <source>
        <dbReference type="Proteomes" id="UP000077051"/>
    </source>
</evidence>
<dbReference type="EC" id="3.1.3.48" evidence="2"/>
<organism evidence="6 7">
    <name type="scientific">Mucor lusitanicus CBS 277.49</name>
    <dbReference type="NCBI Taxonomy" id="747725"/>
    <lineage>
        <taxon>Eukaryota</taxon>
        <taxon>Fungi</taxon>
        <taxon>Fungi incertae sedis</taxon>
        <taxon>Mucoromycota</taxon>
        <taxon>Mucoromycotina</taxon>
        <taxon>Mucoromycetes</taxon>
        <taxon>Mucorales</taxon>
        <taxon>Mucorineae</taxon>
        <taxon>Mucoraceae</taxon>
        <taxon>Mucor</taxon>
    </lineage>
</organism>
<sequence length="57" mass="6432">IYVHCKAGKSRSAAAILAYLVISENWTLKKAYRHIVKARPNISPNIGFVAELMKMEE</sequence>
<dbReference type="InterPro" id="IPR000387">
    <property type="entry name" value="Tyr_Pase_dom"/>
</dbReference>
<dbReference type="CDD" id="cd14498">
    <property type="entry name" value="DSP"/>
    <property type="match status" value="1"/>
</dbReference>
<dbReference type="PANTHER" id="PTHR10159">
    <property type="entry name" value="DUAL SPECIFICITY PROTEIN PHOSPHATASE"/>
    <property type="match status" value="1"/>
</dbReference>
<reference evidence="6 7" key="1">
    <citation type="submission" date="2015-06" db="EMBL/GenBank/DDBJ databases">
        <title>Expansion of signal transduction pathways in fungi by whole-genome duplication.</title>
        <authorList>
            <consortium name="DOE Joint Genome Institute"/>
            <person name="Corrochano L.M."/>
            <person name="Kuo A."/>
            <person name="Marcet-Houben M."/>
            <person name="Polaino S."/>
            <person name="Salamov A."/>
            <person name="Villalobos J.M."/>
            <person name="Alvarez M.I."/>
            <person name="Avalos J."/>
            <person name="Benito E.P."/>
            <person name="Benoit I."/>
            <person name="Burger G."/>
            <person name="Camino L.P."/>
            <person name="Canovas D."/>
            <person name="Cerda-Olmedo E."/>
            <person name="Cheng J.-F."/>
            <person name="Dominguez A."/>
            <person name="Elias M."/>
            <person name="Eslava A.P."/>
            <person name="Glaser F."/>
            <person name="Grimwood J."/>
            <person name="Gutierrez G."/>
            <person name="Heitman J."/>
            <person name="Henrissat B."/>
            <person name="Iturriaga E.A."/>
            <person name="Lang B.F."/>
            <person name="Lavin J.L."/>
            <person name="Lee S."/>
            <person name="Li W."/>
            <person name="Lindquist E."/>
            <person name="Lopez-Garcia S."/>
            <person name="Luque E.M."/>
            <person name="Marcos A.T."/>
            <person name="Martin J."/>
            <person name="Mccluskey K."/>
            <person name="Medina H.R."/>
            <person name="Miralles-Duran A."/>
            <person name="Miyazaki A."/>
            <person name="Munoz-Torres E."/>
            <person name="Oguiza J.A."/>
            <person name="Ohm R."/>
            <person name="Olmedo M."/>
            <person name="Orejas M."/>
            <person name="Ortiz-Castellanos L."/>
            <person name="Pisabarro A.G."/>
            <person name="Rodriguez-Romero J."/>
            <person name="Ruiz-Herrera J."/>
            <person name="Ruiz-Vazquez R."/>
            <person name="Sanz C."/>
            <person name="Schackwitz W."/>
            <person name="Schmutz J."/>
            <person name="Shahriari M."/>
            <person name="Shelest E."/>
            <person name="Silva-Franco F."/>
            <person name="Soanes D."/>
            <person name="Syed K."/>
            <person name="Tagua V.G."/>
            <person name="Talbot N.J."/>
            <person name="Thon M."/>
            <person name="De Vries R.P."/>
            <person name="Wiebenga A."/>
            <person name="Yadav J.S."/>
            <person name="Braun E.L."/>
            <person name="Baker S."/>
            <person name="Garre V."/>
            <person name="Horwitz B."/>
            <person name="Torres-Martinez S."/>
            <person name="Idnurm A."/>
            <person name="Herrera-Estrella A."/>
            <person name="Gabaldon T."/>
            <person name="Grigoriev I.V."/>
        </authorList>
    </citation>
    <scope>NUCLEOTIDE SEQUENCE [LARGE SCALE GENOMIC DNA]</scope>
    <source>
        <strain evidence="6 7">CBS 277.49</strain>
    </source>
</reference>
<dbReference type="EMBL" id="AMYB01000002">
    <property type="protein sequence ID" value="OAD07072.1"/>
    <property type="molecule type" value="Genomic_DNA"/>
</dbReference>
<comment type="similarity">
    <text evidence="1">Belongs to the protein-tyrosine phosphatase family. Non-receptor class dual specificity subfamily.</text>
</comment>
<dbReference type="VEuPathDB" id="FungiDB:MUCCIDRAFT_124923"/>
<evidence type="ECO:0000256" key="3">
    <source>
        <dbReference type="ARBA" id="ARBA00022801"/>
    </source>
</evidence>
<dbReference type="Pfam" id="PF00782">
    <property type="entry name" value="DSPc"/>
    <property type="match status" value="1"/>
</dbReference>
<feature type="non-terminal residue" evidence="6">
    <location>
        <position position="1"/>
    </location>
</feature>
<dbReference type="PROSITE" id="PS50056">
    <property type="entry name" value="TYR_PHOSPHATASE_2"/>
    <property type="match status" value="1"/>
</dbReference>
<dbReference type="GO" id="GO:0043409">
    <property type="term" value="P:negative regulation of MAPK cascade"/>
    <property type="evidence" value="ECO:0007669"/>
    <property type="project" value="TreeGrafter"/>
</dbReference>
<dbReference type="InterPro" id="IPR016130">
    <property type="entry name" value="Tyr_Pase_AS"/>
</dbReference>
<dbReference type="PANTHER" id="PTHR10159:SF530">
    <property type="entry name" value="DUAL SPECIFICITY PROTEIN PHOSPHATASE DDB_G0271350-RELATED"/>
    <property type="match status" value="1"/>
</dbReference>
<keyword evidence="3" id="KW-0378">Hydrolase</keyword>
<dbReference type="OrthoDB" id="273181at2759"/>
<dbReference type="AlphaFoldDB" id="A0A162TTS6"/>
<dbReference type="Gene3D" id="3.90.190.10">
    <property type="entry name" value="Protein tyrosine phosphatase superfamily"/>
    <property type="match status" value="1"/>
</dbReference>
<dbReference type="InterPro" id="IPR000340">
    <property type="entry name" value="Dual-sp_phosphatase_cat-dom"/>
</dbReference>
<feature type="domain" description="Tyrosine specific protein phosphatases" evidence="5">
    <location>
        <begin position="1"/>
        <end position="42"/>
    </location>
</feature>
<dbReference type="GO" id="GO:0005737">
    <property type="term" value="C:cytoplasm"/>
    <property type="evidence" value="ECO:0007669"/>
    <property type="project" value="TreeGrafter"/>
</dbReference>
<dbReference type="GO" id="GO:0004725">
    <property type="term" value="F:protein tyrosine phosphatase activity"/>
    <property type="evidence" value="ECO:0007669"/>
    <property type="project" value="UniProtKB-EC"/>
</dbReference>
<dbReference type="SUPFAM" id="SSF52799">
    <property type="entry name" value="(Phosphotyrosine protein) phosphatases II"/>
    <property type="match status" value="1"/>
</dbReference>
<gene>
    <name evidence="6" type="ORF">MUCCIDRAFT_124923</name>
</gene>
<dbReference type="PROSITE" id="PS00383">
    <property type="entry name" value="TYR_PHOSPHATASE_1"/>
    <property type="match status" value="1"/>
</dbReference>
<dbReference type="Proteomes" id="UP000077051">
    <property type="component" value="Unassembled WGS sequence"/>
</dbReference>
<proteinExistence type="inferred from homology"/>
<evidence type="ECO:0000256" key="2">
    <source>
        <dbReference type="ARBA" id="ARBA00013064"/>
    </source>
</evidence>
<accession>A0A162TTS6</accession>
<keyword evidence="4" id="KW-0904">Protein phosphatase</keyword>
<name>A0A162TTS6_MUCCL</name>
<protein>
    <recommendedName>
        <fullName evidence="2">protein-tyrosine-phosphatase</fullName>
        <ecNumber evidence="2">3.1.3.48</ecNumber>
    </recommendedName>
</protein>